<evidence type="ECO:0000313" key="3">
    <source>
        <dbReference type="EMBL" id="KAF7351792.1"/>
    </source>
</evidence>
<sequence length="134" mass="14385">MSTPRLLLRPVSACAPAAALQPAMRILKRPSLSASPTSTPVPEGGGKTAAEALKEREARYGAARERIFGLEETSPASESKEKEGRERKGMTRNPRGPAKERGFWCAEVESSEDGGARVSRRGVRDTCLFLGCAL</sequence>
<dbReference type="InterPro" id="IPR024771">
    <property type="entry name" value="SUZ"/>
</dbReference>
<comment type="caution">
    <text evidence="3">The sequence shown here is derived from an EMBL/GenBank/DDBJ whole genome shotgun (WGS) entry which is preliminary data.</text>
</comment>
<proteinExistence type="predicted"/>
<dbReference type="AlphaFoldDB" id="A0A8H7CXH0"/>
<feature type="compositionally biased region" description="Basic and acidic residues" evidence="1">
    <location>
        <begin position="78"/>
        <end position="89"/>
    </location>
</feature>
<organism evidence="3 4">
    <name type="scientific">Mycena sanguinolenta</name>
    <dbReference type="NCBI Taxonomy" id="230812"/>
    <lineage>
        <taxon>Eukaryota</taxon>
        <taxon>Fungi</taxon>
        <taxon>Dikarya</taxon>
        <taxon>Basidiomycota</taxon>
        <taxon>Agaricomycotina</taxon>
        <taxon>Agaricomycetes</taxon>
        <taxon>Agaricomycetidae</taxon>
        <taxon>Agaricales</taxon>
        <taxon>Marasmiineae</taxon>
        <taxon>Mycenaceae</taxon>
        <taxon>Mycena</taxon>
    </lineage>
</organism>
<dbReference type="Proteomes" id="UP000623467">
    <property type="component" value="Unassembled WGS sequence"/>
</dbReference>
<reference evidence="3" key="1">
    <citation type="submission" date="2020-05" db="EMBL/GenBank/DDBJ databases">
        <title>Mycena genomes resolve the evolution of fungal bioluminescence.</title>
        <authorList>
            <person name="Tsai I.J."/>
        </authorList>
    </citation>
    <scope>NUCLEOTIDE SEQUENCE</scope>
    <source>
        <strain evidence="3">160909Yilan</strain>
    </source>
</reference>
<dbReference type="EMBL" id="JACAZH010000013">
    <property type="protein sequence ID" value="KAF7351792.1"/>
    <property type="molecule type" value="Genomic_DNA"/>
</dbReference>
<gene>
    <name evidence="3" type="ORF">MSAN_01612600</name>
</gene>
<evidence type="ECO:0000259" key="2">
    <source>
        <dbReference type="PROSITE" id="PS51673"/>
    </source>
</evidence>
<feature type="region of interest" description="Disordered" evidence="1">
    <location>
        <begin position="64"/>
        <end position="100"/>
    </location>
</feature>
<evidence type="ECO:0000256" key="1">
    <source>
        <dbReference type="SAM" id="MobiDB-lite"/>
    </source>
</evidence>
<keyword evidence="4" id="KW-1185">Reference proteome</keyword>
<dbReference type="Pfam" id="PF12752">
    <property type="entry name" value="SUZ"/>
    <property type="match status" value="1"/>
</dbReference>
<dbReference type="PROSITE" id="PS51673">
    <property type="entry name" value="SUZ"/>
    <property type="match status" value="1"/>
</dbReference>
<name>A0A8H7CXH0_9AGAR</name>
<feature type="domain" description="SUZ" evidence="2">
    <location>
        <begin position="2"/>
        <end position="72"/>
    </location>
</feature>
<evidence type="ECO:0000313" key="4">
    <source>
        <dbReference type="Proteomes" id="UP000623467"/>
    </source>
</evidence>
<accession>A0A8H7CXH0</accession>
<protein>
    <submittedName>
        <fullName evidence="3">SUZ domain-containing protein</fullName>
    </submittedName>
</protein>